<dbReference type="InterPro" id="IPR001279">
    <property type="entry name" value="Metallo-B-lactamas"/>
</dbReference>
<dbReference type="NCBIfam" id="TIGR00360">
    <property type="entry name" value="ComEC_N-term"/>
    <property type="match status" value="1"/>
</dbReference>
<feature type="transmembrane region" description="Helical" evidence="6">
    <location>
        <begin position="46"/>
        <end position="64"/>
    </location>
</feature>
<evidence type="ECO:0000256" key="4">
    <source>
        <dbReference type="ARBA" id="ARBA00022989"/>
    </source>
</evidence>
<evidence type="ECO:0000256" key="1">
    <source>
        <dbReference type="ARBA" id="ARBA00004651"/>
    </source>
</evidence>
<feature type="transmembrane region" description="Helical" evidence="6">
    <location>
        <begin position="6"/>
        <end position="39"/>
    </location>
</feature>
<dbReference type="InterPro" id="IPR036866">
    <property type="entry name" value="RibonucZ/Hydroxyglut_hydro"/>
</dbReference>
<feature type="transmembrane region" description="Helical" evidence="6">
    <location>
        <begin position="264"/>
        <end position="294"/>
    </location>
</feature>
<evidence type="ECO:0000256" key="3">
    <source>
        <dbReference type="ARBA" id="ARBA00022692"/>
    </source>
</evidence>
<keyword evidence="4 6" id="KW-1133">Transmembrane helix</keyword>
<dbReference type="InterPro" id="IPR035681">
    <property type="entry name" value="ComA-like_MBL"/>
</dbReference>
<dbReference type="InterPro" id="IPR004477">
    <property type="entry name" value="ComEC_N"/>
</dbReference>
<feature type="transmembrane region" description="Helical" evidence="6">
    <location>
        <begin position="474"/>
        <end position="492"/>
    </location>
</feature>
<feature type="domain" description="Metallo-beta-lactamase" evidence="7">
    <location>
        <begin position="508"/>
        <end position="719"/>
    </location>
</feature>
<dbReference type="Pfam" id="PF03772">
    <property type="entry name" value="Competence"/>
    <property type="match status" value="1"/>
</dbReference>
<dbReference type="InterPro" id="IPR025405">
    <property type="entry name" value="DUF4131"/>
</dbReference>
<protein>
    <submittedName>
        <fullName evidence="8">DNA internalization-related competence protein ComEC/Rec2</fullName>
    </submittedName>
</protein>
<dbReference type="Pfam" id="PF13567">
    <property type="entry name" value="DUF4131"/>
    <property type="match status" value="1"/>
</dbReference>
<feature type="transmembrane region" description="Helical" evidence="6">
    <location>
        <begin position="300"/>
        <end position="318"/>
    </location>
</feature>
<feature type="transmembrane region" description="Helical" evidence="6">
    <location>
        <begin position="354"/>
        <end position="374"/>
    </location>
</feature>
<reference evidence="8 9" key="1">
    <citation type="submission" date="2020-02" db="EMBL/GenBank/DDBJ databases">
        <title>Genome sequencing, annotation and comparative genomic analysis of Bacillus tequilensis EA-CB0015, an effective biological control agent against Pseudocercospora fijiensis in banana plants.</title>
        <authorList>
            <person name="Cuellar-Gaviria T.Z."/>
            <person name="Ju K.-S."/>
            <person name="Villegas-Escobar V."/>
        </authorList>
    </citation>
    <scope>NUCLEOTIDE SEQUENCE [LARGE SCALE GENOMIC DNA]</scope>
    <source>
        <strain evidence="8 9">EA-CB0015</strain>
    </source>
</reference>
<sequence length="776" mass="86718">MRNSRLLLPLAAASATAGISAAVYFSAVILFFLFLLIIFIKTRHAFLIFVCFFSFLLFFALYTLTDSRNASSYQQGTYHFKAVIDSIPKIDGDRMSMVVKTPDGEKWAASYRIQSANEKDRLSYIEPGMTCELTGALEEPKHATVPGIFDYHNYLYRQHIHWNYSVTSVHNCSGPVNFKYRLLSLRKYIVSFTNESLPPDSAGIVQALTVGDRFYVEDDVLNAYQKLGVVHLLAISGLHVGILTAGMFYIMIRLGITREKASILLLLFLPLYVMLTGAAPSVLRAALMSGVYLAGSLVKWRVHSAGAICLSYLVLLLFNPYHLFEAGFQLSFAVSFSLILSSSLFLQLKTSLGQLSMVSLIAQLGSLPILLYHFQQFSIISIPMNMLMVPFYTCVILPGAVAGVFLLLLSASAGRLFFSWFDFLMSLTNRLITKIAEIDVFTVIIARPEPALLFLFTVTMILLLMAIEKRSFTHLMVTGGMCFAALCLLFVYPRLSSEGEVDMIDIGQGDSMYVGAPHQQGHVLIDTGGTLSYSSEPWREKQHPFSLGEKVLIPFLTAKGIKQLDALILTHADQDHIGEAETLLRHHKVKRLVIPKGFVSEPKDEKVLRAAREEGVPIEEVIRGDVLQIKNLQFQVLSPGTPDPENKNNSSLVLWMKTGDMSWILTGDLEKEGEQEVMNVFPNITADVLKVGHHGSKGSTGEEFIKQLRPKTAVISAGENNRYHHPHQEVLQILQRHSIRVLRTDQSGTLQYRYKNRVGTFSVYPPYDTSDITETN</sequence>
<comment type="subcellular location">
    <subcellularLocation>
        <location evidence="1">Cell membrane</location>
        <topology evidence="1">Multi-pass membrane protein</topology>
    </subcellularLocation>
</comment>
<name>A0A6H0WSE2_9BACI</name>
<feature type="transmembrane region" description="Helical" evidence="6">
    <location>
        <begin position="451"/>
        <end position="467"/>
    </location>
</feature>
<dbReference type="GO" id="GO:0005886">
    <property type="term" value="C:plasma membrane"/>
    <property type="evidence" value="ECO:0007669"/>
    <property type="project" value="UniProtKB-SubCell"/>
</dbReference>
<dbReference type="RefSeq" id="WP_167873880.1">
    <property type="nucleotide sequence ID" value="NZ_CP048852.1"/>
</dbReference>
<gene>
    <name evidence="8" type="ORF">G4P54_13375</name>
</gene>
<dbReference type="CDD" id="cd07731">
    <property type="entry name" value="ComA-like_MBL-fold"/>
    <property type="match status" value="1"/>
</dbReference>
<keyword evidence="2" id="KW-1003">Cell membrane</keyword>
<keyword evidence="5 6" id="KW-0472">Membrane</keyword>
<dbReference type="SUPFAM" id="SSF56281">
    <property type="entry name" value="Metallo-hydrolase/oxidoreductase"/>
    <property type="match status" value="1"/>
</dbReference>
<dbReference type="InterPro" id="IPR004797">
    <property type="entry name" value="Competence_ComEC/Rec2"/>
</dbReference>
<evidence type="ECO:0000313" key="9">
    <source>
        <dbReference type="Proteomes" id="UP000501914"/>
    </source>
</evidence>
<dbReference type="NCBIfam" id="TIGR00361">
    <property type="entry name" value="ComEC_Rec2"/>
    <property type="match status" value="1"/>
</dbReference>
<accession>A0A6H0WSE2</accession>
<dbReference type="Pfam" id="PF00753">
    <property type="entry name" value="Lactamase_B"/>
    <property type="match status" value="1"/>
</dbReference>
<evidence type="ECO:0000256" key="2">
    <source>
        <dbReference type="ARBA" id="ARBA00022475"/>
    </source>
</evidence>
<dbReference type="EMBL" id="CP048852">
    <property type="protein sequence ID" value="QIW82233.1"/>
    <property type="molecule type" value="Genomic_DNA"/>
</dbReference>
<feature type="transmembrane region" description="Helical" evidence="6">
    <location>
        <begin position="229"/>
        <end position="252"/>
    </location>
</feature>
<dbReference type="AlphaFoldDB" id="A0A6H0WSE2"/>
<dbReference type="PANTHER" id="PTHR30619:SF1">
    <property type="entry name" value="RECOMBINATION PROTEIN 2"/>
    <property type="match status" value="1"/>
</dbReference>
<keyword evidence="3 6" id="KW-0812">Transmembrane</keyword>
<dbReference type="PANTHER" id="PTHR30619">
    <property type="entry name" value="DNA INTERNALIZATION/COMPETENCE PROTEIN COMEC/REC2"/>
    <property type="match status" value="1"/>
</dbReference>
<feature type="transmembrane region" description="Helical" evidence="6">
    <location>
        <begin position="386"/>
        <end position="411"/>
    </location>
</feature>
<dbReference type="SMART" id="SM00849">
    <property type="entry name" value="Lactamase_B"/>
    <property type="match status" value="1"/>
</dbReference>
<evidence type="ECO:0000259" key="7">
    <source>
        <dbReference type="SMART" id="SM00849"/>
    </source>
</evidence>
<dbReference type="KEGG" id="bteq:G4P54_13375"/>
<feature type="transmembrane region" description="Helical" evidence="6">
    <location>
        <begin position="330"/>
        <end position="348"/>
    </location>
</feature>
<evidence type="ECO:0000256" key="6">
    <source>
        <dbReference type="SAM" id="Phobius"/>
    </source>
</evidence>
<keyword evidence="9" id="KW-1185">Reference proteome</keyword>
<dbReference type="InterPro" id="IPR052159">
    <property type="entry name" value="Competence_DNA_uptake"/>
</dbReference>
<evidence type="ECO:0000313" key="8">
    <source>
        <dbReference type="EMBL" id="QIW82233.1"/>
    </source>
</evidence>
<organism evidence="8 9">
    <name type="scientific">Bacillus tequilensis</name>
    <dbReference type="NCBI Taxonomy" id="227866"/>
    <lineage>
        <taxon>Bacteria</taxon>
        <taxon>Bacillati</taxon>
        <taxon>Bacillota</taxon>
        <taxon>Bacilli</taxon>
        <taxon>Bacillales</taxon>
        <taxon>Bacillaceae</taxon>
        <taxon>Bacillus</taxon>
    </lineage>
</organism>
<dbReference type="Proteomes" id="UP000501914">
    <property type="component" value="Chromosome"/>
</dbReference>
<dbReference type="Gene3D" id="3.60.15.10">
    <property type="entry name" value="Ribonuclease Z/Hydroxyacylglutathione hydrolase-like"/>
    <property type="match status" value="1"/>
</dbReference>
<proteinExistence type="predicted"/>
<dbReference type="GO" id="GO:0030420">
    <property type="term" value="P:establishment of competence for transformation"/>
    <property type="evidence" value="ECO:0007669"/>
    <property type="project" value="InterPro"/>
</dbReference>
<evidence type="ECO:0000256" key="5">
    <source>
        <dbReference type="ARBA" id="ARBA00023136"/>
    </source>
</evidence>